<dbReference type="PANTHER" id="PTHR43877:SF2">
    <property type="entry name" value="AMINOALKYLPHOSPHONATE N-ACETYLTRANSFERASE-RELATED"/>
    <property type="match status" value="1"/>
</dbReference>
<keyword evidence="6" id="KW-1185">Reference proteome</keyword>
<dbReference type="SUPFAM" id="SSF55729">
    <property type="entry name" value="Acyl-CoA N-acyltransferases (Nat)"/>
    <property type="match status" value="1"/>
</dbReference>
<gene>
    <name evidence="3" type="primary">wecD</name>
    <name evidence="5" type="ORF">SAMEA4384070_00130</name>
</gene>
<name>A0A240AA63_SERFI</name>
<dbReference type="STRING" id="1411141.GCA_001590885_02927"/>
<sequence length="243" mass="26483">MHLHASVEPLAWESEFFRLNSAKLDINASAPALTVAELDAFSLVQAKIPAQRLDLIDALAGVGFQLAEGEIDLKLPVGMESALSDDAPLTAIRPAIQADIPALRAAAGKVFAASRFRSPWYRIEDSGRFYALWIEKAVLGTFDHQCLLALDEHGRPAGFVSLRDTGDREARIGLLAAFPGAEGKGIGSRLMNAAIAWCAQRQLRHLRVATQTGNIAALRLYQRHGAAIESTAYWLYRGRHDSI</sequence>
<comment type="catalytic activity">
    <reaction evidence="3">
        <text>dTDP-4-amino-4,6-dideoxy-alpha-D-galactose + acetyl-CoA = dTDP-4-acetamido-4,6-dideoxy-alpha-D-galactose + CoA + H(+)</text>
        <dbReference type="Rhea" id="RHEA:34443"/>
        <dbReference type="ChEBI" id="CHEBI:15378"/>
        <dbReference type="ChEBI" id="CHEBI:57287"/>
        <dbReference type="ChEBI" id="CHEBI:57288"/>
        <dbReference type="ChEBI" id="CHEBI:68492"/>
        <dbReference type="ChEBI" id="CHEBI:68493"/>
        <dbReference type="EC" id="2.3.1.210"/>
    </reaction>
</comment>
<evidence type="ECO:0000313" key="5">
    <source>
        <dbReference type="EMBL" id="SNV80331.1"/>
    </source>
</evidence>
<organism evidence="5 6">
    <name type="scientific">Serratia ficaria</name>
    <dbReference type="NCBI Taxonomy" id="61651"/>
    <lineage>
        <taxon>Bacteria</taxon>
        <taxon>Pseudomonadati</taxon>
        <taxon>Pseudomonadota</taxon>
        <taxon>Gammaproteobacteria</taxon>
        <taxon>Enterobacterales</taxon>
        <taxon>Yersiniaceae</taxon>
        <taxon>Serratia</taxon>
    </lineage>
</organism>
<dbReference type="Pfam" id="PF00583">
    <property type="entry name" value="Acetyltransf_1"/>
    <property type="match status" value="1"/>
</dbReference>
<comment type="similarity">
    <text evidence="3">Belongs to the WecD family.</text>
</comment>
<reference evidence="5 6" key="1">
    <citation type="submission" date="2017-06" db="EMBL/GenBank/DDBJ databases">
        <authorList>
            <consortium name="Pathogen Informatics"/>
        </authorList>
    </citation>
    <scope>NUCLEOTIDE SEQUENCE [LARGE SCALE GENOMIC DNA]</scope>
    <source>
        <strain evidence="5 6">NCTC12148</strain>
    </source>
</reference>
<comment type="caution">
    <text evidence="3">Lacks conserved residue(s) required for the propagation of feature annotation.</text>
</comment>
<evidence type="ECO:0000256" key="3">
    <source>
        <dbReference type="HAMAP-Rule" id="MF_02027"/>
    </source>
</evidence>
<evidence type="ECO:0000313" key="6">
    <source>
        <dbReference type="Proteomes" id="UP000215134"/>
    </source>
</evidence>
<dbReference type="Proteomes" id="UP000215134">
    <property type="component" value="Chromosome 1"/>
</dbReference>
<evidence type="ECO:0000259" key="4">
    <source>
        <dbReference type="PROSITE" id="PS51186"/>
    </source>
</evidence>
<dbReference type="GeneID" id="75025325"/>
<feature type="domain" description="N-acetyltransferase" evidence="4">
    <location>
        <begin position="90"/>
        <end position="243"/>
    </location>
</feature>
<dbReference type="NCBIfam" id="TIGR02382">
    <property type="entry name" value="wecD_rffC"/>
    <property type="match status" value="1"/>
</dbReference>
<dbReference type="GO" id="GO:0008080">
    <property type="term" value="F:N-acetyltransferase activity"/>
    <property type="evidence" value="ECO:0007669"/>
    <property type="project" value="InterPro"/>
</dbReference>
<dbReference type="UniPathway" id="UPA00566"/>
<dbReference type="EC" id="2.3.1.210" evidence="3"/>
<dbReference type="KEGG" id="sfj:SAMEA4384070_0130"/>
<dbReference type="RefSeq" id="WP_061797953.1">
    <property type="nucleotide sequence ID" value="NZ_CABITV010000020.1"/>
</dbReference>
<dbReference type="GO" id="GO:0009246">
    <property type="term" value="P:enterobacterial common antigen biosynthetic process"/>
    <property type="evidence" value="ECO:0007669"/>
    <property type="project" value="UniProtKB-UniRule"/>
</dbReference>
<dbReference type="OrthoDB" id="6057229at2"/>
<keyword evidence="1 3" id="KW-0808">Transferase</keyword>
<comment type="pathway">
    <text evidence="3">Bacterial outer membrane biogenesis; enterobacterial common antigen biosynthesis.</text>
</comment>
<accession>A0A240AA63</accession>
<feature type="binding site" evidence="3">
    <location>
        <position position="214"/>
    </location>
    <ligand>
        <name>acetyl-CoA</name>
        <dbReference type="ChEBI" id="CHEBI:57288"/>
    </ligand>
</feature>
<dbReference type="PANTHER" id="PTHR43877">
    <property type="entry name" value="AMINOALKYLPHOSPHONATE N-ACETYLTRANSFERASE-RELATED-RELATED"/>
    <property type="match status" value="1"/>
</dbReference>
<dbReference type="Gene3D" id="3.40.630.30">
    <property type="match status" value="1"/>
</dbReference>
<evidence type="ECO:0000256" key="1">
    <source>
        <dbReference type="ARBA" id="ARBA00022679"/>
    </source>
</evidence>
<keyword evidence="2 3" id="KW-0012">Acyltransferase</keyword>
<dbReference type="AlphaFoldDB" id="A0A240AA63"/>
<feature type="active site" description="Proton donor" evidence="3">
    <location>
        <position position="221"/>
    </location>
</feature>
<dbReference type="EMBL" id="LT906479">
    <property type="protein sequence ID" value="SNV80331.1"/>
    <property type="molecule type" value="Genomic_DNA"/>
</dbReference>
<comment type="function">
    <text evidence="3">Catalyzes the acetylation of dTDP-fucosamine (dTDP-4-amino-4,6-dideoxy-D-galactose) to dTDP-Fuc4NAc, which is utilized in the biosynthesis of the enterobacterial common antigen (ECA).</text>
</comment>
<dbReference type="NCBIfam" id="NF008212">
    <property type="entry name" value="PRK10975.1"/>
    <property type="match status" value="1"/>
</dbReference>
<dbReference type="PROSITE" id="PS51186">
    <property type="entry name" value="GNAT"/>
    <property type="match status" value="1"/>
</dbReference>
<dbReference type="InterPro" id="IPR050832">
    <property type="entry name" value="Bact_Acetyltransf"/>
</dbReference>
<dbReference type="InterPro" id="IPR000182">
    <property type="entry name" value="GNAT_dom"/>
</dbReference>
<evidence type="ECO:0000256" key="2">
    <source>
        <dbReference type="ARBA" id="ARBA00023315"/>
    </source>
</evidence>
<dbReference type="CDD" id="cd04301">
    <property type="entry name" value="NAT_SF"/>
    <property type="match status" value="1"/>
</dbReference>
<proteinExistence type="inferred from homology"/>
<comment type="subunit">
    <text evidence="3">Homodimer.</text>
</comment>
<dbReference type="HAMAP" id="MF_02027">
    <property type="entry name" value="WecD_RffC"/>
    <property type="match status" value="1"/>
</dbReference>
<protein>
    <recommendedName>
        <fullName evidence="3">dTDP-fucosamine acetyltransferase</fullName>
        <ecNumber evidence="3">2.3.1.210</ecNumber>
    </recommendedName>
    <alternativeName>
        <fullName evidence="3">TDP-fucosamine acetyltransferase</fullName>
    </alternativeName>
    <alternativeName>
        <fullName evidence="3">dTDP-4-amino-4,6-dideoxy-D-galactose acyltransferase</fullName>
    </alternativeName>
</protein>
<dbReference type="InterPro" id="IPR012752">
    <property type="entry name" value="AcTrfase_WecD"/>
</dbReference>
<dbReference type="InterPro" id="IPR016181">
    <property type="entry name" value="Acyl_CoA_acyltransferase"/>
</dbReference>